<evidence type="ECO:0000313" key="3">
    <source>
        <dbReference type="Proteomes" id="UP000615455"/>
    </source>
</evidence>
<comment type="caution">
    <text evidence="2">The sequence shown here is derived from an EMBL/GenBank/DDBJ whole genome shotgun (WGS) entry which is preliminary data.</text>
</comment>
<protein>
    <recommendedName>
        <fullName evidence="1">BT-1020-like structural beta-sandwich domain-containing protein</fullName>
    </recommendedName>
</protein>
<organism evidence="2 3">
    <name type="scientific">Paenibacillus marchantiophytorum</name>
    <dbReference type="NCBI Taxonomy" id="1619310"/>
    <lineage>
        <taxon>Bacteria</taxon>
        <taxon>Bacillati</taxon>
        <taxon>Bacillota</taxon>
        <taxon>Bacilli</taxon>
        <taxon>Bacillales</taxon>
        <taxon>Paenibacillaceae</taxon>
        <taxon>Paenibacillus</taxon>
    </lineage>
</organism>
<keyword evidence="3" id="KW-1185">Reference proteome</keyword>
<proteinExistence type="predicted"/>
<dbReference type="EMBL" id="BMHE01000045">
    <property type="protein sequence ID" value="GGA04141.1"/>
    <property type="molecule type" value="Genomic_DNA"/>
</dbReference>
<gene>
    <name evidence="2" type="ORF">GCM10008018_57570</name>
</gene>
<dbReference type="RefSeq" id="WP_189018467.1">
    <property type="nucleotide sequence ID" value="NZ_BMHE01000045.1"/>
</dbReference>
<dbReference type="Gene3D" id="2.60.120.200">
    <property type="match status" value="1"/>
</dbReference>
<dbReference type="Proteomes" id="UP000615455">
    <property type="component" value="Unassembled WGS sequence"/>
</dbReference>
<accession>A0ABQ1FA60</accession>
<reference evidence="3" key="1">
    <citation type="journal article" date="2019" name="Int. J. Syst. Evol. Microbiol.">
        <title>The Global Catalogue of Microorganisms (GCM) 10K type strain sequencing project: providing services to taxonomists for standard genome sequencing and annotation.</title>
        <authorList>
            <consortium name="The Broad Institute Genomics Platform"/>
            <consortium name="The Broad Institute Genome Sequencing Center for Infectious Disease"/>
            <person name="Wu L."/>
            <person name="Ma J."/>
        </authorList>
    </citation>
    <scope>NUCLEOTIDE SEQUENCE [LARGE SCALE GENOMIC DNA]</scope>
    <source>
        <strain evidence="3">CGMCC 1.15043</strain>
    </source>
</reference>
<feature type="domain" description="BT-1020-like structural beta-sandwich" evidence="1">
    <location>
        <begin position="304"/>
        <end position="386"/>
    </location>
</feature>
<dbReference type="SUPFAM" id="SSF49899">
    <property type="entry name" value="Concanavalin A-like lectins/glucanases"/>
    <property type="match status" value="1"/>
</dbReference>
<dbReference type="InterPro" id="IPR013320">
    <property type="entry name" value="ConA-like_dom_sf"/>
</dbReference>
<evidence type="ECO:0000313" key="2">
    <source>
        <dbReference type="EMBL" id="GGA04141.1"/>
    </source>
</evidence>
<dbReference type="InterPro" id="IPR054490">
    <property type="entry name" value="BT_1020-like_b-sandwich_1"/>
</dbReference>
<name>A0ABQ1FA60_9BACL</name>
<dbReference type="Pfam" id="PF22585">
    <property type="entry name" value="Sialidase-like_CBM"/>
    <property type="match status" value="2"/>
</dbReference>
<evidence type="ECO:0000259" key="1">
    <source>
        <dbReference type="Pfam" id="PF22585"/>
    </source>
</evidence>
<feature type="domain" description="BT-1020-like structural beta-sandwich" evidence="1">
    <location>
        <begin position="125"/>
        <end position="211"/>
    </location>
</feature>
<sequence length="406" mass="43172">MTSLLSGASSSNDVKDIYINNYTRNGILVTDQASGNITSVGSVSNVNYSYTANFNSDVAGSAPAGWTSSPGITVQPDPSASDQSVRVSKTTSAAISSSKSLPPTSGIVTVQAKMKIVDKTNWKSLAVMNASGTELMQVGFDSAGNMYSNNGSVWTAFMPYSTNQWYDVKVELNTATDQYNLFIDGVLKASNQSFEVSTANIGAVMFTSGEAAAGTYYFDQVKVSFLHTIVDSDFNSDTIGNAPSGWTSTSGATVQAVPSMADKSVKMLKTTSSIVNSYKSISAMSGIVTVQAKMNIANKTNWKALAIYNSAGTELTQVGFDSGGNVYSNNGNVWTALMPYNINQWYDVKLIINTSTDTFDLYVDNVLINANKSLESATNEIGRVGFVSSESPVGGIFYFDNVTIAN</sequence>